<protein>
    <submittedName>
        <fullName evidence="1">Uncharacterized protein</fullName>
    </submittedName>
</protein>
<reference evidence="1 2" key="1">
    <citation type="journal article" date="2019" name="Commun. Biol.">
        <title>The bagworm genome reveals a unique fibroin gene that provides high tensile strength.</title>
        <authorList>
            <person name="Kono N."/>
            <person name="Nakamura H."/>
            <person name="Ohtoshi R."/>
            <person name="Tomita M."/>
            <person name="Numata K."/>
            <person name="Arakawa K."/>
        </authorList>
    </citation>
    <scope>NUCLEOTIDE SEQUENCE [LARGE SCALE GENOMIC DNA]</scope>
</reference>
<sequence length="102" mass="11297">MRGVQFVRKFAGEARHCRAPSIGNASQKIFRFCLGNFRRARAVRRAGPGRCELTCGEGGRPAATGRGARARPPAPRRARLRLRYTTYDNWVIADGILIPLSS</sequence>
<organism evidence="1 2">
    <name type="scientific">Eumeta variegata</name>
    <name type="common">Bagworm moth</name>
    <name type="synonym">Eumeta japonica</name>
    <dbReference type="NCBI Taxonomy" id="151549"/>
    <lineage>
        <taxon>Eukaryota</taxon>
        <taxon>Metazoa</taxon>
        <taxon>Ecdysozoa</taxon>
        <taxon>Arthropoda</taxon>
        <taxon>Hexapoda</taxon>
        <taxon>Insecta</taxon>
        <taxon>Pterygota</taxon>
        <taxon>Neoptera</taxon>
        <taxon>Endopterygota</taxon>
        <taxon>Lepidoptera</taxon>
        <taxon>Glossata</taxon>
        <taxon>Ditrysia</taxon>
        <taxon>Tineoidea</taxon>
        <taxon>Psychidae</taxon>
        <taxon>Oiketicinae</taxon>
        <taxon>Eumeta</taxon>
    </lineage>
</organism>
<evidence type="ECO:0000313" key="2">
    <source>
        <dbReference type="Proteomes" id="UP000299102"/>
    </source>
</evidence>
<comment type="caution">
    <text evidence="1">The sequence shown here is derived from an EMBL/GenBank/DDBJ whole genome shotgun (WGS) entry which is preliminary data.</text>
</comment>
<name>A0A4C1XB71_EUMVA</name>
<dbReference type="Proteomes" id="UP000299102">
    <property type="component" value="Unassembled WGS sequence"/>
</dbReference>
<gene>
    <name evidence="1" type="ORF">EVAR_39809_1</name>
</gene>
<keyword evidence="2" id="KW-1185">Reference proteome</keyword>
<proteinExistence type="predicted"/>
<evidence type="ECO:0000313" key="1">
    <source>
        <dbReference type="EMBL" id="GBP59654.1"/>
    </source>
</evidence>
<accession>A0A4C1XB71</accession>
<dbReference type="AlphaFoldDB" id="A0A4C1XB71"/>
<dbReference type="EMBL" id="BGZK01000767">
    <property type="protein sequence ID" value="GBP59654.1"/>
    <property type="molecule type" value="Genomic_DNA"/>
</dbReference>